<dbReference type="Pfam" id="PF08208">
    <property type="entry name" value="RNA_polI_A34"/>
    <property type="match status" value="1"/>
</dbReference>
<organism evidence="2 3">
    <name type="scientific">Bombyx mandarina</name>
    <name type="common">Wild silk moth</name>
    <name type="synonym">Wild silkworm</name>
    <dbReference type="NCBI Taxonomy" id="7092"/>
    <lineage>
        <taxon>Eukaryota</taxon>
        <taxon>Metazoa</taxon>
        <taxon>Ecdysozoa</taxon>
        <taxon>Arthropoda</taxon>
        <taxon>Hexapoda</taxon>
        <taxon>Insecta</taxon>
        <taxon>Pterygota</taxon>
        <taxon>Neoptera</taxon>
        <taxon>Endopterygota</taxon>
        <taxon>Lepidoptera</taxon>
        <taxon>Glossata</taxon>
        <taxon>Ditrysia</taxon>
        <taxon>Bombycoidea</taxon>
        <taxon>Bombycidae</taxon>
        <taxon>Bombycinae</taxon>
        <taxon>Bombyx</taxon>
    </lineage>
</organism>
<dbReference type="InterPro" id="IPR013240">
    <property type="entry name" value="DNA-dir_RNA_pol1_su_RPA34"/>
</dbReference>
<evidence type="ECO:0000313" key="3">
    <source>
        <dbReference type="RefSeq" id="XP_028026351.1"/>
    </source>
</evidence>
<feature type="compositionally biased region" description="Polar residues" evidence="1">
    <location>
        <begin position="172"/>
        <end position="185"/>
    </location>
</feature>
<dbReference type="GeneID" id="114240113"/>
<feature type="compositionally biased region" description="Basic residues" evidence="1">
    <location>
        <begin position="525"/>
        <end position="534"/>
    </location>
</feature>
<dbReference type="KEGG" id="bman:114240113"/>
<keyword evidence="2" id="KW-1185">Reference proteome</keyword>
<dbReference type="RefSeq" id="XP_028026351.1">
    <property type="nucleotide sequence ID" value="XM_028170550.1"/>
</dbReference>
<proteinExistence type="predicted"/>
<feature type="compositionally biased region" description="Basic and acidic residues" evidence="1">
    <location>
        <begin position="258"/>
        <end position="270"/>
    </location>
</feature>
<protein>
    <submittedName>
        <fullName evidence="3">Uncharacterized protein LOC114240113</fullName>
    </submittedName>
</protein>
<gene>
    <name evidence="3" type="primary">LOC114240113</name>
</gene>
<feature type="compositionally biased region" description="Low complexity" evidence="1">
    <location>
        <begin position="154"/>
        <end position="170"/>
    </location>
</feature>
<evidence type="ECO:0000256" key="1">
    <source>
        <dbReference type="SAM" id="MobiDB-lite"/>
    </source>
</evidence>
<name>A0A6J2JAC8_BOMMA</name>
<feature type="compositionally biased region" description="Basic and acidic residues" evidence="1">
    <location>
        <begin position="49"/>
        <end position="68"/>
    </location>
</feature>
<accession>A0A6J2JAC8</accession>
<feature type="compositionally biased region" description="Basic and acidic residues" evidence="1">
    <location>
        <begin position="500"/>
        <end position="515"/>
    </location>
</feature>
<dbReference type="OrthoDB" id="8197684at2759"/>
<feature type="compositionally biased region" description="Basic and acidic residues" evidence="1">
    <location>
        <begin position="237"/>
        <end position="248"/>
    </location>
</feature>
<feature type="compositionally biased region" description="Basic and acidic residues" evidence="1">
    <location>
        <begin position="76"/>
        <end position="102"/>
    </location>
</feature>
<evidence type="ECO:0000313" key="2">
    <source>
        <dbReference type="Proteomes" id="UP000504629"/>
    </source>
</evidence>
<dbReference type="AlphaFoldDB" id="A0A6J2JAC8"/>
<dbReference type="Gene3D" id="6.20.250.70">
    <property type="match status" value="1"/>
</dbReference>
<dbReference type="Proteomes" id="UP000504629">
    <property type="component" value="Unplaced"/>
</dbReference>
<feature type="region of interest" description="Disordered" evidence="1">
    <location>
        <begin position="1"/>
        <end position="287"/>
    </location>
</feature>
<sequence>MESSSEDSFLWSDASIDTSDREEMAKATNINQSDVDSEYGQSYKKKLHKELFVNGEHETESRDQPTEKSRKRKIKTEKTEETDSPKKKKIKVEPESDIELKNNSKHRLSVNQQHLPDDDSTYDESYLNLRVKQEQTFTIPSAQKKRKKNHKSESVVNSENEIESNAEYNNVIAESNFETSTLSHQADSEDYESKAKKKKKKSRNKSESTEQETIIEEKFTAEETVVETRQPISSSDCDAKKSSKENLDKRKKKKHIHSHSDSEDNEEGSKNRTVSRPEAVRDHDMPEIVNTKTSRTISERIRFEEEESDIDVRTLDNQSRKLRNYLKSNVNLKPALDHLKEEALITSDDEIFLIKCPSIIDLAAFKGVKINLDKKCKIKINNQTYECNWDEGKNKIAILSRNKNKTVIKGLPVNGMLCLRKRIPKLHIREENYMINNQNNFIPLLDTKCRHPLFGANYKKAIKIPFSVAERLREVDQPQDIDIVDIESEKTKKKKKKKDKDKIKIETSYVEKDNEQTDTEELPPKKKSKKHKHTKETENVKSKKTKQKRHNLDTAEAWESEKAIEESLFNF</sequence>
<feature type="region of interest" description="Disordered" evidence="1">
    <location>
        <begin position="490"/>
        <end position="558"/>
    </location>
</feature>
<dbReference type="GO" id="GO:0006360">
    <property type="term" value="P:transcription by RNA polymerase I"/>
    <property type="evidence" value="ECO:0007669"/>
    <property type="project" value="InterPro"/>
</dbReference>
<reference evidence="3" key="1">
    <citation type="submission" date="2025-08" db="UniProtKB">
        <authorList>
            <consortium name="RefSeq"/>
        </authorList>
    </citation>
    <scope>IDENTIFICATION</scope>
    <source>
        <tissue evidence="3">Silk gland</tissue>
    </source>
</reference>